<protein>
    <submittedName>
        <fullName evidence="2">Uncharacterized protein</fullName>
    </submittedName>
</protein>
<dbReference type="Proteomes" id="UP000568380">
    <property type="component" value="Unassembled WGS sequence"/>
</dbReference>
<feature type="compositionally biased region" description="Basic and acidic residues" evidence="1">
    <location>
        <begin position="50"/>
        <end position="59"/>
    </location>
</feature>
<dbReference type="EMBL" id="JACHIN010000002">
    <property type="protein sequence ID" value="MBB5076363.1"/>
    <property type="molecule type" value="Genomic_DNA"/>
</dbReference>
<evidence type="ECO:0000256" key="1">
    <source>
        <dbReference type="SAM" id="MobiDB-lite"/>
    </source>
</evidence>
<sequence>MVDLSGAEPGHQIGPSGHRADRPASRQRLAVHGEVGCHAEVPRGTAECEPEPRDDLVEDEHGAGPVRQLAHQVEEAGPGRDGARVAHHRLADDGGDLGAVPVEQRGEGLGVVEGDHQPVGESAGDRALSAASIAVGRTKPGPSPYMAVIAVPVVAP</sequence>
<reference evidence="2 3" key="1">
    <citation type="submission" date="2020-08" db="EMBL/GenBank/DDBJ databases">
        <title>Genomic Encyclopedia of Type Strains, Phase IV (KMG-IV): sequencing the most valuable type-strain genomes for metagenomic binning, comparative biology and taxonomic classification.</title>
        <authorList>
            <person name="Goeker M."/>
        </authorList>
    </citation>
    <scope>NUCLEOTIDE SEQUENCE [LARGE SCALE GENOMIC DNA]</scope>
    <source>
        <strain evidence="2 3">DSM 45385</strain>
    </source>
</reference>
<gene>
    <name evidence="2" type="ORF">HNR40_001827</name>
</gene>
<proteinExistence type="predicted"/>
<keyword evidence="3" id="KW-1185">Reference proteome</keyword>
<evidence type="ECO:0000313" key="2">
    <source>
        <dbReference type="EMBL" id="MBB5076363.1"/>
    </source>
</evidence>
<comment type="caution">
    <text evidence="2">The sequence shown here is derived from an EMBL/GenBank/DDBJ whole genome shotgun (WGS) entry which is preliminary data.</text>
</comment>
<accession>A0A7W7ZYW4</accession>
<organism evidence="2 3">
    <name type="scientific">Nonomuraea endophytica</name>
    <dbReference type="NCBI Taxonomy" id="714136"/>
    <lineage>
        <taxon>Bacteria</taxon>
        <taxon>Bacillati</taxon>
        <taxon>Actinomycetota</taxon>
        <taxon>Actinomycetes</taxon>
        <taxon>Streptosporangiales</taxon>
        <taxon>Streptosporangiaceae</taxon>
        <taxon>Nonomuraea</taxon>
    </lineage>
</organism>
<evidence type="ECO:0000313" key="3">
    <source>
        <dbReference type="Proteomes" id="UP000568380"/>
    </source>
</evidence>
<dbReference type="AlphaFoldDB" id="A0A7W7ZYW4"/>
<name>A0A7W7ZYW4_9ACTN</name>
<feature type="region of interest" description="Disordered" evidence="1">
    <location>
        <begin position="1"/>
        <end position="59"/>
    </location>
</feature>